<evidence type="ECO:0000313" key="1">
    <source>
        <dbReference type="EMBL" id="OQR85543.1"/>
    </source>
</evidence>
<evidence type="ECO:0000313" key="2">
    <source>
        <dbReference type="Proteomes" id="UP000243579"/>
    </source>
</evidence>
<dbReference type="EMBL" id="JNBR01001662">
    <property type="protein sequence ID" value="OQR85543.1"/>
    <property type="molecule type" value="Genomic_DNA"/>
</dbReference>
<accession>A0A1V9YIH9</accession>
<sequence>MDPQEVAKIKAFVKKERPMALTLEEKLDILRLHAGLRDDGIANVAIKIAKWLGRGQDIVKAVLREYRYTGSLKVAKAPSNTTNHASRVPNTPEVRALVKQFIRDRSVTRTRTVAKDVLGLLLAKDKVQIKMNNTKDYDDKGYNACLRAVQAFVGKQGYKRGKRDGIISFRMTEAHEMARNNYVKFMVPVVKEARRPVVYLDESFIHHHYSRHLDSLYDPTDTKETKAKHKCRRYCFIAGILHDGTDFSHLVGLHIFEGGKKNGKTIKDYHAMFNHDFFRRLVVFVMDNAKYRKGKSTATPKGT</sequence>
<evidence type="ECO:0008006" key="3">
    <source>
        <dbReference type="Google" id="ProtNLM"/>
    </source>
</evidence>
<gene>
    <name evidence="1" type="ORF">ACHHYP_11720</name>
</gene>
<dbReference type="AlphaFoldDB" id="A0A1V9YIH9"/>
<comment type="caution">
    <text evidence="1">The sequence shown here is derived from an EMBL/GenBank/DDBJ whole genome shotgun (WGS) entry which is preliminary data.</text>
</comment>
<reference evidence="1 2" key="1">
    <citation type="journal article" date="2014" name="Genome Biol. Evol.">
        <title>The secreted proteins of Achlya hypogyna and Thraustotheca clavata identify the ancestral oomycete secretome and reveal gene acquisitions by horizontal gene transfer.</title>
        <authorList>
            <person name="Misner I."/>
            <person name="Blouin N."/>
            <person name="Leonard G."/>
            <person name="Richards T.A."/>
            <person name="Lane C.E."/>
        </authorList>
    </citation>
    <scope>NUCLEOTIDE SEQUENCE [LARGE SCALE GENOMIC DNA]</scope>
    <source>
        <strain evidence="1 2">ATCC 48635</strain>
    </source>
</reference>
<dbReference type="GO" id="GO:0003676">
    <property type="term" value="F:nucleic acid binding"/>
    <property type="evidence" value="ECO:0007669"/>
    <property type="project" value="InterPro"/>
</dbReference>
<dbReference type="InterPro" id="IPR036397">
    <property type="entry name" value="RNaseH_sf"/>
</dbReference>
<protein>
    <recommendedName>
        <fullName evidence="3">Tc1-like transposase DDE domain-containing protein</fullName>
    </recommendedName>
</protein>
<name>A0A1V9YIH9_ACHHY</name>
<organism evidence="1 2">
    <name type="scientific">Achlya hypogyna</name>
    <name type="common">Oomycete</name>
    <name type="synonym">Protoachlya hypogyna</name>
    <dbReference type="NCBI Taxonomy" id="1202772"/>
    <lineage>
        <taxon>Eukaryota</taxon>
        <taxon>Sar</taxon>
        <taxon>Stramenopiles</taxon>
        <taxon>Oomycota</taxon>
        <taxon>Saprolegniomycetes</taxon>
        <taxon>Saprolegniales</taxon>
        <taxon>Achlyaceae</taxon>
        <taxon>Achlya</taxon>
    </lineage>
</organism>
<keyword evidence="2" id="KW-1185">Reference proteome</keyword>
<dbReference type="PANTHER" id="PTHR33939">
    <property type="entry name" value="PROTEIN CBG22215"/>
    <property type="match status" value="1"/>
</dbReference>
<dbReference type="OrthoDB" id="75703at2759"/>
<dbReference type="PANTHER" id="PTHR33939:SF1">
    <property type="entry name" value="DUF4371 DOMAIN-CONTAINING PROTEIN"/>
    <property type="match status" value="1"/>
</dbReference>
<dbReference type="Gene3D" id="3.30.420.10">
    <property type="entry name" value="Ribonuclease H-like superfamily/Ribonuclease H"/>
    <property type="match status" value="1"/>
</dbReference>
<proteinExistence type="predicted"/>
<dbReference type="Proteomes" id="UP000243579">
    <property type="component" value="Unassembled WGS sequence"/>
</dbReference>